<reference evidence="1 2" key="2">
    <citation type="submission" date="2009-03" db="EMBL/GenBank/DDBJ databases">
        <title>Draft genome sequence of Roseburia inulinivorans (DSM 16841).</title>
        <authorList>
            <person name="Sudarsanam P."/>
            <person name="Ley R."/>
            <person name="Guruge J."/>
            <person name="Turnbaugh P.J."/>
            <person name="Mahowald M."/>
            <person name="Liep D."/>
            <person name="Gordon J."/>
        </authorList>
    </citation>
    <scope>NUCLEOTIDE SEQUENCE [LARGE SCALE GENOMIC DNA]</scope>
    <source>
        <strain evidence="1 2">DSM 16841</strain>
    </source>
</reference>
<sequence length="71" mass="8244">MTFGIVSYKNVSDLILIQDSFLRIVMFSFHLLKVKPNAITVLVDCTSILLKFFWVNRYVSGGPYLLSFIFY</sequence>
<name>C0FWA4_9FIRM</name>
<reference evidence="1 2" key="1">
    <citation type="submission" date="2009-02" db="EMBL/GenBank/DDBJ databases">
        <authorList>
            <person name="Fulton L."/>
            <person name="Clifton S."/>
            <person name="Fulton B."/>
            <person name="Xu J."/>
            <person name="Minx P."/>
            <person name="Pepin K.H."/>
            <person name="Johnson M."/>
            <person name="Bhonagiri V."/>
            <person name="Nash W.E."/>
            <person name="Mardis E.R."/>
            <person name="Wilson R.K."/>
        </authorList>
    </citation>
    <scope>NUCLEOTIDE SEQUENCE [LARGE SCALE GENOMIC DNA]</scope>
    <source>
        <strain evidence="1 2">DSM 16841</strain>
    </source>
</reference>
<evidence type="ECO:0000313" key="1">
    <source>
        <dbReference type="EMBL" id="EEG93083.1"/>
    </source>
</evidence>
<evidence type="ECO:0000313" key="2">
    <source>
        <dbReference type="Proteomes" id="UP000003561"/>
    </source>
</evidence>
<dbReference type="EMBL" id="ACFY01000117">
    <property type="protein sequence ID" value="EEG93083.1"/>
    <property type="molecule type" value="Genomic_DNA"/>
</dbReference>
<protein>
    <submittedName>
        <fullName evidence="1">Uncharacterized protein</fullName>
    </submittedName>
</protein>
<comment type="caution">
    <text evidence="1">The sequence shown here is derived from an EMBL/GenBank/DDBJ whole genome shotgun (WGS) entry which is preliminary data.</text>
</comment>
<accession>C0FWA4</accession>
<dbReference type="AlphaFoldDB" id="C0FWA4"/>
<gene>
    <name evidence="1" type="ORF">ROSEINA2194_03031</name>
</gene>
<dbReference type="Proteomes" id="UP000003561">
    <property type="component" value="Unassembled WGS sequence"/>
</dbReference>
<proteinExistence type="predicted"/>
<organism evidence="1 2">
    <name type="scientific">Roseburia inulinivorans DSM 16841</name>
    <dbReference type="NCBI Taxonomy" id="622312"/>
    <lineage>
        <taxon>Bacteria</taxon>
        <taxon>Bacillati</taxon>
        <taxon>Bacillota</taxon>
        <taxon>Clostridia</taxon>
        <taxon>Lachnospirales</taxon>
        <taxon>Lachnospiraceae</taxon>
        <taxon>Roseburia</taxon>
    </lineage>
</organism>